<feature type="region of interest" description="Disordered" evidence="1">
    <location>
        <begin position="1"/>
        <end position="22"/>
    </location>
</feature>
<name>A0A7W6RB27_9PROT</name>
<dbReference type="Proteomes" id="UP000554286">
    <property type="component" value="Unassembled WGS sequence"/>
</dbReference>
<dbReference type="EMBL" id="JACIGK010000004">
    <property type="protein sequence ID" value="MBB4265192.1"/>
    <property type="molecule type" value="Genomic_DNA"/>
</dbReference>
<evidence type="ECO:0000313" key="2">
    <source>
        <dbReference type="EMBL" id="MBB4265192.1"/>
    </source>
</evidence>
<organism evidence="2 3">
    <name type="scientific">Roseospira visakhapatnamensis</name>
    <dbReference type="NCBI Taxonomy" id="390880"/>
    <lineage>
        <taxon>Bacteria</taxon>
        <taxon>Pseudomonadati</taxon>
        <taxon>Pseudomonadota</taxon>
        <taxon>Alphaproteobacteria</taxon>
        <taxon>Rhodospirillales</taxon>
        <taxon>Rhodospirillaceae</taxon>
        <taxon>Roseospira</taxon>
    </lineage>
</organism>
<sequence length="322" mass="32037">MPQTSPLSSEEEAAVTRGGQYNGLRYDPAANPYGLDGLGYQTNGPAAWNDTAAMTGAVARLTEAVAADAASSAGAVDQAAASATAAIQSATQAETQADRATGQAVRAEAAALTVDGATVPDPSPATAGMVPKVNAAGTYYEMAPQTITVAYGDRAGLRALEGPEGALALVSRLGMFQWAPGSGPPDDGEICFATTTGHWLLATTAWDMVAAYVGAEIDALASGGEDTAGAVAALSGRVLTGTAEVSVTSVSSLSHADVTGSVPGASPGDTVTASPPAGLNARLSWHAWVSASDTITLRLTNAAASHASLTAGTWNLTVFKGA</sequence>
<evidence type="ECO:0000313" key="3">
    <source>
        <dbReference type="Proteomes" id="UP000554286"/>
    </source>
</evidence>
<dbReference type="RefSeq" id="WP_184042814.1">
    <property type="nucleotide sequence ID" value="NZ_JACIGK010000004.1"/>
</dbReference>
<gene>
    <name evidence="2" type="ORF">GGD89_000807</name>
</gene>
<reference evidence="2 3" key="1">
    <citation type="submission" date="2020-08" db="EMBL/GenBank/DDBJ databases">
        <title>Genome sequencing of Purple Non-Sulfur Bacteria from various extreme environments.</title>
        <authorList>
            <person name="Mayer M."/>
        </authorList>
    </citation>
    <scope>NUCLEOTIDE SEQUENCE [LARGE SCALE GENOMIC DNA]</scope>
    <source>
        <strain evidence="2 3">JA131</strain>
    </source>
</reference>
<evidence type="ECO:0000256" key="1">
    <source>
        <dbReference type="SAM" id="MobiDB-lite"/>
    </source>
</evidence>
<proteinExistence type="predicted"/>
<comment type="caution">
    <text evidence="2">The sequence shown here is derived from an EMBL/GenBank/DDBJ whole genome shotgun (WGS) entry which is preliminary data.</text>
</comment>
<accession>A0A7W6RB27</accession>
<protein>
    <submittedName>
        <fullName evidence="2">Uncharacterized protein</fullName>
    </submittedName>
</protein>
<keyword evidence="3" id="KW-1185">Reference proteome</keyword>
<dbReference type="AlphaFoldDB" id="A0A7W6RB27"/>